<accession>A0ABV8LDK1</accession>
<dbReference type="InterPro" id="IPR006120">
    <property type="entry name" value="Resolvase_HTH_dom"/>
</dbReference>
<gene>
    <name evidence="3" type="ORF">ACFOW8_29025</name>
</gene>
<dbReference type="InterPro" id="IPR009057">
    <property type="entry name" value="Homeodomain-like_sf"/>
</dbReference>
<protein>
    <submittedName>
        <fullName evidence="3">Helix-turn-helix domain-containing protein</fullName>
    </submittedName>
</protein>
<organism evidence="3 4">
    <name type="scientific">Nocardia rhizosphaerae</name>
    <dbReference type="NCBI Taxonomy" id="1691571"/>
    <lineage>
        <taxon>Bacteria</taxon>
        <taxon>Bacillati</taxon>
        <taxon>Actinomycetota</taxon>
        <taxon>Actinomycetes</taxon>
        <taxon>Mycobacteriales</taxon>
        <taxon>Nocardiaceae</taxon>
        <taxon>Nocardia</taxon>
    </lineage>
</organism>
<name>A0ABV8LDK1_9NOCA</name>
<evidence type="ECO:0000313" key="4">
    <source>
        <dbReference type="Proteomes" id="UP001595767"/>
    </source>
</evidence>
<proteinExistence type="predicted"/>
<evidence type="ECO:0000259" key="2">
    <source>
        <dbReference type="Pfam" id="PF02796"/>
    </source>
</evidence>
<dbReference type="Gene3D" id="1.10.10.60">
    <property type="entry name" value="Homeodomain-like"/>
    <property type="match status" value="1"/>
</dbReference>
<evidence type="ECO:0000256" key="1">
    <source>
        <dbReference type="SAM" id="Coils"/>
    </source>
</evidence>
<feature type="domain" description="Resolvase HTH" evidence="2">
    <location>
        <begin position="135"/>
        <end position="177"/>
    </location>
</feature>
<sequence>MSANAAARLVAADHPVSAETIRRGLVGIRYGDRERRDLHSRVAHLESEVSELRELVEELRKQFGRKHTTILIRPDRRSITVEQAKQIRHKYRSGSTIAQLSVEFGVTQSVVSNVLKGKYYQDAIDIGEARNVFRGRRPALTPEQHAQLVQLRNSGARIDDLAKRYSVSTGTVWNYLRRAGS</sequence>
<dbReference type="Proteomes" id="UP001595767">
    <property type="component" value="Unassembled WGS sequence"/>
</dbReference>
<evidence type="ECO:0000313" key="3">
    <source>
        <dbReference type="EMBL" id="MFC4128981.1"/>
    </source>
</evidence>
<dbReference type="Pfam" id="PF02796">
    <property type="entry name" value="HTH_7"/>
    <property type="match status" value="1"/>
</dbReference>
<dbReference type="EMBL" id="JBHSBA010000018">
    <property type="protein sequence ID" value="MFC4128981.1"/>
    <property type="molecule type" value="Genomic_DNA"/>
</dbReference>
<dbReference type="CDD" id="cd00569">
    <property type="entry name" value="HTH_Hin_like"/>
    <property type="match status" value="1"/>
</dbReference>
<dbReference type="RefSeq" id="WP_378554871.1">
    <property type="nucleotide sequence ID" value="NZ_JBHSBA010000018.1"/>
</dbReference>
<comment type="caution">
    <text evidence="3">The sequence shown here is derived from an EMBL/GenBank/DDBJ whole genome shotgun (WGS) entry which is preliminary data.</text>
</comment>
<feature type="coiled-coil region" evidence="1">
    <location>
        <begin position="35"/>
        <end position="62"/>
    </location>
</feature>
<keyword evidence="1" id="KW-0175">Coiled coil</keyword>
<keyword evidence="4" id="KW-1185">Reference proteome</keyword>
<dbReference type="SUPFAM" id="SSF46689">
    <property type="entry name" value="Homeodomain-like"/>
    <property type="match status" value="1"/>
</dbReference>
<reference evidence="4" key="1">
    <citation type="journal article" date="2019" name="Int. J. Syst. Evol. Microbiol.">
        <title>The Global Catalogue of Microorganisms (GCM) 10K type strain sequencing project: providing services to taxonomists for standard genome sequencing and annotation.</title>
        <authorList>
            <consortium name="The Broad Institute Genomics Platform"/>
            <consortium name="The Broad Institute Genome Sequencing Center for Infectious Disease"/>
            <person name="Wu L."/>
            <person name="Ma J."/>
        </authorList>
    </citation>
    <scope>NUCLEOTIDE SEQUENCE [LARGE SCALE GENOMIC DNA]</scope>
    <source>
        <strain evidence="4">CGMCC 4.7204</strain>
    </source>
</reference>